<proteinExistence type="predicted"/>
<organism evidence="4 5">
    <name type="scientific">Gossypium trilobum</name>
    <dbReference type="NCBI Taxonomy" id="34281"/>
    <lineage>
        <taxon>Eukaryota</taxon>
        <taxon>Viridiplantae</taxon>
        <taxon>Streptophyta</taxon>
        <taxon>Embryophyta</taxon>
        <taxon>Tracheophyta</taxon>
        <taxon>Spermatophyta</taxon>
        <taxon>Magnoliopsida</taxon>
        <taxon>eudicotyledons</taxon>
        <taxon>Gunneridae</taxon>
        <taxon>Pentapetalae</taxon>
        <taxon>rosids</taxon>
        <taxon>malvids</taxon>
        <taxon>Malvales</taxon>
        <taxon>Malvaceae</taxon>
        <taxon>Malvoideae</taxon>
        <taxon>Gossypium</taxon>
    </lineage>
</organism>
<dbReference type="InterPro" id="IPR035979">
    <property type="entry name" value="RBD_domain_sf"/>
</dbReference>
<evidence type="ECO:0000313" key="5">
    <source>
        <dbReference type="Proteomes" id="UP000593568"/>
    </source>
</evidence>
<dbReference type="AlphaFoldDB" id="A0A7J9DPN6"/>
<feature type="domain" description="PTBP1-like RNA recognition motif 2" evidence="3">
    <location>
        <begin position="2"/>
        <end position="68"/>
    </location>
</feature>
<evidence type="ECO:0000256" key="2">
    <source>
        <dbReference type="ARBA" id="ARBA00022884"/>
    </source>
</evidence>
<dbReference type="Proteomes" id="UP000593568">
    <property type="component" value="Unassembled WGS sequence"/>
</dbReference>
<evidence type="ECO:0000256" key="1">
    <source>
        <dbReference type="ARBA" id="ARBA00022737"/>
    </source>
</evidence>
<keyword evidence="1" id="KW-0677">Repeat</keyword>
<name>A0A7J9DPN6_9ROSI</name>
<dbReference type="PANTHER" id="PTHR15592">
    <property type="entry name" value="MATRIN 3/NUCLEAR PROTEIN 220-RELATED"/>
    <property type="match status" value="1"/>
</dbReference>
<evidence type="ECO:0000313" key="4">
    <source>
        <dbReference type="EMBL" id="MBA0762651.1"/>
    </source>
</evidence>
<dbReference type="Gene3D" id="3.30.70.330">
    <property type="match status" value="1"/>
</dbReference>
<dbReference type="GO" id="GO:0003723">
    <property type="term" value="F:RNA binding"/>
    <property type="evidence" value="ECO:0007669"/>
    <property type="project" value="UniProtKB-KW"/>
</dbReference>
<dbReference type="InterPro" id="IPR012677">
    <property type="entry name" value="Nucleotide-bd_a/b_plait_sf"/>
</dbReference>
<accession>A0A7J9DPN6</accession>
<dbReference type="SUPFAM" id="SSF54928">
    <property type="entry name" value="RNA-binding domain, RBD"/>
    <property type="match status" value="1"/>
</dbReference>
<sequence>MLYPITEEVLHQIFSPHGSVEKIIIFQTPANFQSLIQFEGHLNAILARISLQGRNIYDDCCQLDIQFSDAGVAIKRSCAGENVIGTSLVIPQTLIFKSENGDTDGSVVEVKRPYNRSSPPSDSTLMISNDMDEYHTILKNKIH</sequence>
<reference evidence="4 5" key="1">
    <citation type="journal article" date="2019" name="Genome Biol. Evol.">
        <title>Insights into the evolution of the New World diploid cottons (Gossypium, subgenus Houzingenia) based on genome sequencing.</title>
        <authorList>
            <person name="Grover C.E."/>
            <person name="Arick M.A. 2nd"/>
            <person name="Thrash A."/>
            <person name="Conover J.L."/>
            <person name="Sanders W.S."/>
            <person name="Peterson D.G."/>
            <person name="Frelichowski J.E."/>
            <person name="Scheffler J.A."/>
            <person name="Scheffler B.E."/>
            <person name="Wendel J.F."/>
        </authorList>
    </citation>
    <scope>NUCLEOTIDE SEQUENCE [LARGE SCALE GENOMIC DNA]</scope>
    <source>
        <strain evidence="4">8</strain>
        <tissue evidence="4">Leaf</tissue>
    </source>
</reference>
<dbReference type="EMBL" id="JABEZW010000004">
    <property type="protein sequence ID" value="MBA0762651.1"/>
    <property type="molecule type" value="Genomic_DNA"/>
</dbReference>
<gene>
    <name evidence="4" type="ORF">Gotri_012238</name>
</gene>
<comment type="caution">
    <text evidence="4">The sequence shown here is derived from an EMBL/GenBank/DDBJ whole genome shotgun (WGS) entry which is preliminary data.</text>
</comment>
<dbReference type="InterPro" id="IPR021790">
    <property type="entry name" value="PTBP1-like_RRM2"/>
</dbReference>
<dbReference type="Pfam" id="PF11835">
    <property type="entry name" value="RRM_8"/>
    <property type="match status" value="1"/>
</dbReference>
<keyword evidence="2" id="KW-0694">RNA-binding</keyword>
<evidence type="ECO:0000259" key="3">
    <source>
        <dbReference type="Pfam" id="PF11835"/>
    </source>
</evidence>
<keyword evidence="5" id="KW-1185">Reference proteome</keyword>
<protein>
    <recommendedName>
        <fullName evidence="3">PTBP1-like RNA recognition motif 2 domain-containing protein</fullName>
    </recommendedName>
</protein>